<feature type="domain" description="Peptidase M20 dimerisation" evidence="2">
    <location>
        <begin position="237"/>
        <end position="322"/>
    </location>
</feature>
<comment type="cofactor">
    <cofactor evidence="1">
        <name>Mn(2+)</name>
        <dbReference type="ChEBI" id="CHEBI:29035"/>
    </cofactor>
    <text evidence="1">The Mn(2+) ion enhances activity.</text>
</comment>
<proteinExistence type="predicted"/>
<accession>A0A4R1Q534</accession>
<dbReference type="SUPFAM" id="SSF53187">
    <property type="entry name" value="Zn-dependent exopeptidases"/>
    <property type="match status" value="1"/>
</dbReference>
<dbReference type="GO" id="GO:0046872">
    <property type="term" value="F:metal ion binding"/>
    <property type="evidence" value="ECO:0007669"/>
    <property type="project" value="UniProtKB-KW"/>
</dbReference>
<evidence type="ECO:0000313" key="3">
    <source>
        <dbReference type="EMBL" id="TCL36762.1"/>
    </source>
</evidence>
<dbReference type="InterPro" id="IPR002933">
    <property type="entry name" value="Peptidase_M20"/>
</dbReference>
<feature type="binding site" evidence="1">
    <location>
        <position position="150"/>
    </location>
    <ligand>
        <name>Mn(2+)</name>
        <dbReference type="ChEBI" id="CHEBI:29035"/>
        <label>2</label>
    </ligand>
</feature>
<dbReference type="Proteomes" id="UP000295063">
    <property type="component" value="Unassembled WGS sequence"/>
</dbReference>
<evidence type="ECO:0000256" key="1">
    <source>
        <dbReference type="PIRSR" id="PIRSR005962-1"/>
    </source>
</evidence>
<comment type="caution">
    <text evidence="3">The sequence shown here is derived from an EMBL/GenBank/DDBJ whole genome shotgun (WGS) entry which is preliminary data.</text>
</comment>
<dbReference type="AlphaFoldDB" id="A0A4R1Q534"/>
<evidence type="ECO:0000259" key="2">
    <source>
        <dbReference type="Pfam" id="PF07687"/>
    </source>
</evidence>
<keyword evidence="4" id="KW-1185">Reference proteome</keyword>
<organism evidence="3 4">
    <name type="scientific">Anaerospora hongkongensis</name>
    <dbReference type="NCBI Taxonomy" id="244830"/>
    <lineage>
        <taxon>Bacteria</taxon>
        <taxon>Bacillati</taxon>
        <taxon>Bacillota</taxon>
        <taxon>Negativicutes</taxon>
        <taxon>Selenomonadales</taxon>
        <taxon>Sporomusaceae</taxon>
        <taxon>Anaerospora</taxon>
    </lineage>
</organism>
<keyword evidence="1" id="KW-0479">Metal-binding</keyword>
<dbReference type="PIRSF" id="PIRSF005962">
    <property type="entry name" value="Pept_M20D_amidohydro"/>
    <property type="match status" value="1"/>
</dbReference>
<dbReference type="GO" id="GO:0016805">
    <property type="term" value="F:dipeptidase activity"/>
    <property type="evidence" value="ECO:0007669"/>
    <property type="project" value="TreeGrafter"/>
</dbReference>
<dbReference type="NCBIfam" id="TIGR01891">
    <property type="entry name" value="amidohydrolases"/>
    <property type="match status" value="1"/>
</dbReference>
<dbReference type="PANTHER" id="PTHR30575">
    <property type="entry name" value="PEPTIDASE M20"/>
    <property type="match status" value="1"/>
</dbReference>
<reference evidence="3 4" key="1">
    <citation type="submission" date="2019-03" db="EMBL/GenBank/DDBJ databases">
        <title>Genomic Encyclopedia of Type Strains, Phase IV (KMG-IV): sequencing the most valuable type-strain genomes for metagenomic binning, comparative biology and taxonomic classification.</title>
        <authorList>
            <person name="Goeker M."/>
        </authorList>
    </citation>
    <scope>NUCLEOTIDE SEQUENCE [LARGE SCALE GENOMIC DNA]</scope>
    <source>
        <strain evidence="3 4">DSM 15969</strain>
    </source>
</reference>
<dbReference type="GO" id="GO:0005737">
    <property type="term" value="C:cytoplasm"/>
    <property type="evidence" value="ECO:0007669"/>
    <property type="project" value="TreeGrafter"/>
</dbReference>
<protein>
    <submittedName>
        <fullName evidence="3">Aminobenzoyl-glutamate utilization protein A</fullName>
    </submittedName>
</protein>
<dbReference type="InterPro" id="IPR017439">
    <property type="entry name" value="Amidohydrolase"/>
</dbReference>
<dbReference type="GO" id="GO:0046657">
    <property type="term" value="P:folic acid catabolic process"/>
    <property type="evidence" value="ECO:0007669"/>
    <property type="project" value="TreeGrafter"/>
</dbReference>
<dbReference type="RefSeq" id="WP_132080171.1">
    <property type="nucleotide sequence ID" value="NZ_SLUI01000007.1"/>
</dbReference>
<name>A0A4R1Q534_9FIRM</name>
<dbReference type="OrthoDB" id="9776731at2"/>
<dbReference type="Pfam" id="PF07687">
    <property type="entry name" value="M20_dimer"/>
    <property type="match status" value="1"/>
</dbReference>
<dbReference type="PANTHER" id="PTHR30575:SF3">
    <property type="entry name" value="PEPTIDASE M20 DIMERISATION DOMAIN-CONTAINING PROTEIN"/>
    <property type="match status" value="1"/>
</dbReference>
<feature type="binding site" evidence="1">
    <location>
        <position position="208"/>
    </location>
    <ligand>
        <name>Mn(2+)</name>
        <dbReference type="ChEBI" id="CHEBI:29035"/>
        <label>2</label>
    </ligand>
</feature>
<dbReference type="Gene3D" id="3.40.630.10">
    <property type="entry name" value="Zn peptidases"/>
    <property type="match status" value="2"/>
</dbReference>
<keyword evidence="1" id="KW-0464">Manganese</keyword>
<dbReference type="GO" id="GO:0071713">
    <property type="term" value="F:para-aminobenzoyl-glutamate hydrolase activity"/>
    <property type="evidence" value="ECO:0007669"/>
    <property type="project" value="TreeGrafter"/>
</dbReference>
<evidence type="ECO:0000313" key="4">
    <source>
        <dbReference type="Proteomes" id="UP000295063"/>
    </source>
</evidence>
<feature type="binding site" evidence="1">
    <location>
        <position position="405"/>
    </location>
    <ligand>
        <name>Mn(2+)</name>
        <dbReference type="ChEBI" id="CHEBI:29035"/>
        <label>2</label>
    </ligand>
</feature>
<feature type="binding site" evidence="1">
    <location>
        <position position="148"/>
    </location>
    <ligand>
        <name>Mn(2+)</name>
        <dbReference type="ChEBI" id="CHEBI:29035"/>
        <label>2</label>
    </ligand>
</feature>
<sequence>MNSIGYLTEEQIVTELLTYRREFHRYPESGWTEFRTTAAIVKRLTELGYHITMGEQATRKAEMMGVPDANTLSRHQERAIAQGADAAIVAQMTGGHTGLWADLNCGDGPTIALRFDIDANDITEARDSTHRPAKEGFASENQGVMHACGHDGHAAVGLVLAELLAKDKSRWQGNIRLIFQPAEEGVRGARAMAAAGALDNVDYIFGFHLGFQAERTGVLVASTGDFLATTKLNVWYEGVPSHAGAYPEKGKNALLAACTAALNLHAIPRHSGGATRITVGTLKAGQGRNITPPNAYFELETRGVTSELDEYMRLEAERIIRAAALTWDVQYRMEIAGGTKSGESSPDMAELVEREAASMPVFTAVRKRSSFGASEDFAHFMSTVQERGGRGGYIQVGADLASGHHTSRFDFDECSMLHATELLYKVTKAVLAK</sequence>
<dbReference type="EMBL" id="SLUI01000007">
    <property type="protein sequence ID" value="TCL36762.1"/>
    <property type="molecule type" value="Genomic_DNA"/>
</dbReference>
<dbReference type="InterPro" id="IPR052030">
    <property type="entry name" value="Peptidase_M20/M20A_hydrolases"/>
</dbReference>
<dbReference type="InterPro" id="IPR036264">
    <property type="entry name" value="Bact_exopeptidase_dim_dom"/>
</dbReference>
<feature type="binding site" evidence="1">
    <location>
        <position position="184"/>
    </location>
    <ligand>
        <name>Mn(2+)</name>
        <dbReference type="ChEBI" id="CHEBI:29035"/>
        <label>2</label>
    </ligand>
</feature>
<dbReference type="InterPro" id="IPR011650">
    <property type="entry name" value="Peptidase_M20_dimer"/>
</dbReference>
<gene>
    <name evidence="3" type="ORF">EV210_10724</name>
</gene>
<dbReference type="SUPFAM" id="SSF55031">
    <property type="entry name" value="Bacterial exopeptidase dimerisation domain"/>
    <property type="match status" value="1"/>
</dbReference>
<dbReference type="Pfam" id="PF01546">
    <property type="entry name" value="Peptidase_M20"/>
    <property type="match status" value="1"/>
</dbReference>